<evidence type="ECO:0000256" key="3">
    <source>
        <dbReference type="ARBA" id="ARBA00022676"/>
    </source>
</evidence>
<sequence>MFRRRRSRNRDHSLFSNAAALIACGLLAGVVVAAALFPVVAISGLAAKTGADGFDDLPTQLTVQQSPQISYVYASDGKTLISTFYDEDRRDVPLAQVAKVMQEAMVAAEDTRFYQHHGVDIKGVARALVADQQAGQTEQGASTLTMQYVRQAVEYSAASPQQVVDATADTPERKIREMRYALSLEKQLTKQQILERYLNLVPFGNSAFGIYAASEAYFGIAPSALTLGQAALLAGLPKAPSSYDPTTSGGLKQATDRRDNYVLVNMVKMGYISEAQRQAAIKTPLKFVDRVSPNGCTLVANNSWGFFCDYFYRWWLQQPAFGADEYEREIRLKTGGYTIVTSLDVGAQASAKKNVEKYDQTGSNPSALMLAGVQPGTGRVVLMAANRNFSNDQSHNTTSSDPAKGRLGIKGNSPNTTNPLISGGTDLAGYQAGSSFKVFTMVAALEQGVKLNYTINTTSPYVSKYPVEPGSPASCHGAHYCPVNDNPPYMNGPRNMWTGLGRSVNTYWVPMEEKVGAQNAVNVAKGLGIQFRAPSDASLAANASQWGAFTLGVSATTPLDMANAYASLAADGLYCEPLPVDSISDFGGHKLDAANPRCHQAVPVDVSRAAVDAMRCPVGDQSAFDQCDGATAANIRDMVGKPVAGKTGTTDGNQTATLITMTKQLSVGGILADPDWSQTTRLQHDVGGVDPHADVVNPAVGETLHDVMVGKPGMDFTAPPRTLAFGKQSGSSVTCKSVSSATATLRAGGYRVKVSRDPVASSCPAGTVARAKLSGGSNGTGTATLQISEGPAAGRASPSAGGD</sequence>
<evidence type="ECO:0000256" key="6">
    <source>
        <dbReference type="ARBA" id="ARBA00023268"/>
    </source>
</evidence>
<feature type="compositionally biased region" description="Polar residues" evidence="9">
    <location>
        <begin position="390"/>
        <end position="401"/>
    </location>
</feature>
<keyword evidence="13" id="KW-1185">Reference proteome</keyword>
<feature type="region of interest" description="Disordered" evidence="9">
    <location>
        <begin position="390"/>
        <end position="418"/>
    </location>
</feature>
<evidence type="ECO:0000259" key="11">
    <source>
        <dbReference type="Pfam" id="PF00912"/>
    </source>
</evidence>
<evidence type="ECO:0000256" key="1">
    <source>
        <dbReference type="ARBA" id="ARBA00022645"/>
    </source>
</evidence>
<dbReference type="Pfam" id="PF00905">
    <property type="entry name" value="Transpeptidase"/>
    <property type="match status" value="1"/>
</dbReference>
<comment type="catalytic activity">
    <reaction evidence="8">
        <text>[GlcNAc-(1-&gt;4)-Mur2Ac(oyl-L-Ala-gamma-D-Glu-L-Lys-D-Ala-D-Ala)](n)-di-trans,octa-cis-undecaprenyl diphosphate + beta-D-GlcNAc-(1-&gt;4)-Mur2Ac(oyl-L-Ala-gamma-D-Glu-L-Lys-D-Ala-D-Ala)-di-trans,octa-cis-undecaprenyl diphosphate = [GlcNAc-(1-&gt;4)-Mur2Ac(oyl-L-Ala-gamma-D-Glu-L-Lys-D-Ala-D-Ala)](n+1)-di-trans,octa-cis-undecaprenyl diphosphate + di-trans,octa-cis-undecaprenyl diphosphate + H(+)</text>
        <dbReference type="Rhea" id="RHEA:23708"/>
        <dbReference type="Rhea" id="RHEA-COMP:9602"/>
        <dbReference type="Rhea" id="RHEA-COMP:9603"/>
        <dbReference type="ChEBI" id="CHEBI:15378"/>
        <dbReference type="ChEBI" id="CHEBI:58405"/>
        <dbReference type="ChEBI" id="CHEBI:60033"/>
        <dbReference type="ChEBI" id="CHEBI:78435"/>
        <dbReference type="EC" id="2.4.99.28"/>
    </reaction>
</comment>
<comment type="caution">
    <text evidence="12">The sequence shown here is derived from an EMBL/GenBank/DDBJ whole genome shotgun (WGS) entry which is preliminary data.</text>
</comment>
<dbReference type="EMBL" id="BAABJQ010000010">
    <property type="protein sequence ID" value="GAA5188312.1"/>
    <property type="molecule type" value="Genomic_DNA"/>
</dbReference>
<accession>A0ABP9RYD6</accession>
<dbReference type="InterPro" id="IPR023346">
    <property type="entry name" value="Lysozyme-like_dom_sf"/>
</dbReference>
<evidence type="ECO:0000313" key="13">
    <source>
        <dbReference type="Proteomes" id="UP001501570"/>
    </source>
</evidence>
<proteinExistence type="predicted"/>
<dbReference type="InterPro" id="IPR001264">
    <property type="entry name" value="Glyco_trans_51"/>
</dbReference>
<keyword evidence="3" id="KW-0328">Glycosyltransferase</keyword>
<gene>
    <name evidence="12" type="ORF">GCM10023322_38800</name>
</gene>
<evidence type="ECO:0000256" key="8">
    <source>
        <dbReference type="ARBA" id="ARBA00049902"/>
    </source>
</evidence>
<protein>
    <submittedName>
        <fullName evidence="12">Transglycosylase domain-containing protein</fullName>
    </submittedName>
</protein>
<dbReference type="Proteomes" id="UP001501570">
    <property type="component" value="Unassembled WGS sequence"/>
</dbReference>
<comment type="catalytic activity">
    <reaction evidence="7">
        <text>Preferential cleavage: (Ac)2-L-Lys-D-Ala-|-D-Ala. Also transpeptidation of peptidyl-alanyl moieties that are N-acyl substituents of D-alanine.</text>
        <dbReference type="EC" id="3.4.16.4"/>
    </reaction>
</comment>
<dbReference type="Gene3D" id="3.40.710.10">
    <property type="entry name" value="DD-peptidase/beta-lactamase superfamily"/>
    <property type="match status" value="1"/>
</dbReference>
<dbReference type="RefSeq" id="WP_345631407.1">
    <property type="nucleotide sequence ID" value="NZ_BAABJQ010000010.1"/>
</dbReference>
<dbReference type="InterPro" id="IPR050396">
    <property type="entry name" value="Glycosyltr_51/Transpeptidase"/>
</dbReference>
<evidence type="ECO:0000256" key="4">
    <source>
        <dbReference type="ARBA" id="ARBA00022679"/>
    </source>
</evidence>
<dbReference type="SUPFAM" id="SSF56601">
    <property type="entry name" value="beta-lactamase/transpeptidase-like"/>
    <property type="match status" value="1"/>
</dbReference>
<evidence type="ECO:0000256" key="5">
    <source>
        <dbReference type="ARBA" id="ARBA00022801"/>
    </source>
</evidence>
<evidence type="ECO:0000256" key="7">
    <source>
        <dbReference type="ARBA" id="ARBA00034000"/>
    </source>
</evidence>
<dbReference type="SUPFAM" id="SSF53955">
    <property type="entry name" value="Lysozyme-like"/>
    <property type="match status" value="1"/>
</dbReference>
<keyword evidence="1" id="KW-0121">Carboxypeptidase</keyword>
<reference evidence="13" key="1">
    <citation type="journal article" date="2019" name="Int. J. Syst. Evol. Microbiol.">
        <title>The Global Catalogue of Microorganisms (GCM) 10K type strain sequencing project: providing services to taxonomists for standard genome sequencing and annotation.</title>
        <authorList>
            <consortium name="The Broad Institute Genomics Platform"/>
            <consortium name="The Broad Institute Genome Sequencing Center for Infectious Disease"/>
            <person name="Wu L."/>
            <person name="Ma J."/>
        </authorList>
    </citation>
    <scope>NUCLEOTIDE SEQUENCE [LARGE SCALE GENOMIC DNA]</scope>
    <source>
        <strain evidence="13">JCM 18304</strain>
    </source>
</reference>
<keyword evidence="6" id="KW-0511">Multifunctional enzyme</keyword>
<feature type="domain" description="Penicillin-binding protein transpeptidase" evidence="10">
    <location>
        <begin position="374"/>
        <end position="652"/>
    </location>
</feature>
<evidence type="ECO:0000256" key="9">
    <source>
        <dbReference type="SAM" id="MobiDB-lite"/>
    </source>
</evidence>
<keyword evidence="4" id="KW-0808">Transferase</keyword>
<feature type="compositionally biased region" description="Low complexity" evidence="9">
    <location>
        <begin position="790"/>
        <end position="803"/>
    </location>
</feature>
<dbReference type="PROSITE" id="PS51257">
    <property type="entry name" value="PROKAR_LIPOPROTEIN"/>
    <property type="match status" value="1"/>
</dbReference>
<dbReference type="Pfam" id="PF00912">
    <property type="entry name" value="Transgly"/>
    <property type="match status" value="1"/>
</dbReference>
<dbReference type="Gene3D" id="1.10.3810.10">
    <property type="entry name" value="Biosynthetic peptidoglycan transglycosylase-like"/>
    <property type="match status" value="1"/>
</dbReference>
<dbReference type="PANTHER" id="PTHR32282">
    <property type="entry name" value="BINDING PROTEIN TRANSPEPTIDASE, PUTATIVE-RELATED"/>
    <property type="match status" value="1"/>
</dbReference>
<dbReference type="PANTHER" id="PTHR32282:SF33">
    <property type="entry name" value="PEPTIDOGLYCAN GLYCOSYLTRANSFERASE"/>
    <property type="match status" value="1"/>
</dbReference>
<feature type="domain" description="Glycosyl transferase family 51" evidence="11">
    <location>
        <begin position="79"/>
        <end position="266"/>
    </location>
</feature>
<dbReference type="InterPro" id="IPR001460">
    <property type="entry name" value="PCN-bd_Tpept"/>
</dbReference>
<organism evidence="12 13">
    <name type="scientific">Rugosimonospora acidiphila</name>
    <dbReference type="NCBI Taxonomy" id="556531"/>
    <lineage>
        <taxon>Bacteria</taxon>
        <taxon>Bacillati</taxon>
        <taxon>Actinomycetota</taxon>
        <taxon>Actinomycetes</taxon>
        <taxon>Micromonosporales</taxon>
        <taxon>Micromonosporaceae</taxon>
        <taxon>Rugosimonospora</taxon>
    </lineage>
</organism>
<feature type="region of interest" description="Disordered" evidence="9">
    <location>
        <begin position="772"/>
        <end position="803"/>
    </location>
</feature>
<dbReference type="InterPro" id="IPR036950">
    <property type="entry name" value="PBP_transglycosylase"/>
</dbReference>
<dbReference type="InterPro" id="IPR012338">
    <property type="entry name" value="Beta-lactam/transpept-like"/>
</dbReference>
<name>A0ABP9RYD6_9ACTN</name>
<evidence type="ECO:0000256" key="2">
    <source>
        <dbReference type="ARBA" id="ARBA00022670"/>
    </source>
</evidence>
<evidence type="ECO:0000313" key="12">
    <source>
        <dbReference type="EMBL" id="GAA5188312.1"/>
    </source>
</evidence>
<keyword evidence="2" id="KW-0645">Protease</keyword>
<evidence type="ECO:0000259" key="10">
    <source>
        <dbReference type="Pfam" id="PF00905"/>
    </source>
</evidence>
<keyword evidence="5" id="KW-0378">Hydrolase</keyword>